<evidence type="ECO:0000313" key="4">
    <source>
        <dbReference type="EMBL" id="KAK9864575.1"/>
    </source>
</evidence>
<reference evidence="4 5" key="1">
    <citation type="journal article" date="2024" name="Nat. Commun.">
        <title>Phylogenomics reveals the evolutionary origins of lichenization in chlorophyte algae.</title>
        <authorList>
            <person name="Puginier C."/>
            <person name="Libourel C."/>
            <person name="Otte J."/>
            <person name="Skaloud P."/>
            <person name="Haon M."/>
            <person name="Grisel S."/>
            <person name="Petersen M."/>
            <person name="Berrin J.G."/>
            <person name="Delaux P.M."/>
            <person name="Dal Grande F."/>
            <person name="Keller J."/>
        </authorList>
    </citation>
    <scope>NUCLEOTIDE SEQUENCE [LARGE SCALE GENOMIC DNA]</scope>
    <source>
        <strain evidence="4 5">SAG 2523</strain>
    </source>
</reference>
<feature type="compositionally biased region" description="Polar residues" evidence="1">
    <location>
        <begin position="266"/>
        <end position="275"/>
    </location>
</feature>
<dbReference type="AlphaFoldDB" id="A0AAW1T7B3"/>
<dbReference type="Proteomes" id="UP001485043">
    <property type="component" value="Unassembled WGS sequence"/>
</dbReference>
<gene>
    <name evidence="4" type="ORF">WJX84_006830</name>
</gene>
<accession>A0AAW1T7B3</accession>
<keyword evidence="2" id="KW-0812">Transmembrane</keyword>
<keyword evidence="2" id="KW-1133">Transmembrane helix</keyword>
<keyword evidence="5" id="KW-1185">Reference proteome</keyword>
<dbReference type="PANTHER" id="PTHR13018:SF5">
    <property type="entry name" value="RE44586P"/>
    <property type="match status" value="1"/>
</dbReference>
<feature type="non-terminal residue" evidence="4">
    <location>
        <position position="275"/>
    </location>
</feature>
<feature type="transmembrane region" description="Helical" evidence="2">
    <location>
        <begin position="146"/>
        <end position="165"/>
    </location>
</feature>
<sequence length="275" mass="29887">MTVTGQSFGISVGLNALIATVALVAFGILRTLKITKKFFAPKRYIPEQEPKPQKLSNILWGWILPTWQATEDDVIAVAGTDAAVYLMLLKFGTELFAGLSFMTLIIILPTNVEGGVVTNATISGSADLTNLDKVTITNIPTRSGLFWVHMVGVWLATLWTYWLLWRYSKKAVVLRIQHLMLSRKGAESHSVLVQDIPGIETGTLMGKVVPGKLRQRITAGASKGSHWMQSAGPQRPKSSGQQTAAQSPGSHLRNGTNGVLEMQPAQPVNGQQSIE</sequence>
<feature type="transmembrane region" description="Helical" evidence="2">
    <location>
        <begin position="12"/>
        <end position="32"/>
    </location>
</feature>
<name>A0AAW1T7B3_9CHLO</name>
<dbReference type="InterPro" id="IPR045122">
    <property type="entry name" value="Csc1-like"/>
</dbReference>
<evidence type="ECO:0000259" key="3">
    <source>
        <dbReference type="Pfam" id="PF13967"/>
    </source>
</evidence>
<proteinExistence type="predicted"/>
<feature type="region of interest" description="Disordered" evidence="1">
    <location>
        <begin position="220"/>
        <end position="275"/>
    </location>
</feature>
<dbReference type="Pfam" id="PF13967">
    <property type="entry name" value="RSN1_TM"/>
    <property type="match status" value="1"/>
</dbReference>
<dbReference type="GO" id="GO:0005227">
    <property type="term" value="F:calcium-activated cation channel activity"/>
    <property type="evidence" value="ECO:0007669"/>
    <property type="project" value="InterPro"/>
</dbReference>
<comment type="caution">
    <text evidence="4">The sequence shown here is derived from an EMBL/GenBank/DDBJ whole genome shotgun (WGS) entry which is preliminary data.</text>
</comment>
<dbReference type="InterPro" id="IPR032880">
    <property type="entry name" value="CSC1/OSCA1-like_N"/>
</dbReference>
<evidence type="ECO:0000256" key="2">
    <source>
        <dbReference type="SAM" id="Phobius"/>
    </source>
</evidence>
<dbReference type="GO" id="GO:0005886">
    <property type="term" value="C:plasma membrane"/>
    <property type="evidence" value="ECO:0007669"/>
    <property type="project" value="TreeGrafter"/>
</dbReference>
<organism evidence="4 5">
    <name type="scientific">Apatococcus fuscideae</name>
    <dbReference type="NCBI Taxonomy" id="2026836"/>
    <lineage>
        <taxon>Eukaryota</taxon>
        <taxon>Viridiplantae</taxon>
        <taxon>Chlorophyta</taxon>
        <taxon>core chlorophytes</taxon>
        <taxon>Trebouxiophyceae</taxon>
        <taxon>Chlorellales</taxon>
        <taxon>Chlorellaceae</taxon>
        <taxon>Apatococcus</taxon>
    </lineage>
</organism>
<dbReference type="EMBL" id="JALJOV010000337">
    <property type="protein sequence ID" value="KAK9864575.1"/>
    <property type="molecule type" value="Genomic_DNA"/>
</dbReference>
<keyword evidence="2" id="KW-0472">Membrane</keyword>
<evidence type="ECO:0000256" key="1">
    <source>
        <dbReference type="SAM" id="MobiDB-lite"/>
    </source>
</evidence>
<feature type="transmembrane region" description="Helical" evidence="2">
    <location>
        <begin position="95"/>
        <end position="112"/>
    </location>
</feature>
<feature type="compositionally biased region" description="Polar residues" evidence="1">
    <location>
        <begin position="227"/>
        <end position="257"/>
    </location>
</feature>
<dbReference type="PANTHER" id="PTHR13018">
    <property type="entry name" value="PROBABLE MEMBRANE PROTEIN DUF221-RELATED"/>
    <property type="match status" value="1"/>
</dbReference>
<evidence type="ECO:0000313" key="5">
    <source>
        <dbReference type="Proteomes" id="UP001485043"/>
    </source>
</evidence>
<protein>
    <recommendedName>
        <fullName evidence="3">CSC1/OSCA1-like N-terminal transmembrane domain-containing protein</fullName>
    </recommendedName>
</protein>
<feature type="domain" description="CSC1/OSCA1-like N-terminal transmembrane" evidence="3">
    <location>
        <begin position="8"/>
        <end position="166"/>
    </location>
</feature>